<dbReference type="InterPro" id="IPR036866">
    <property type="entry name" value="RibonucZ/Hydroxyglut_hydro"/>
</dbReference>
<dbReference type="PANTHER" id="PTHR30619:SF1">
    <property type="entry name" value="RECOMBINATION PROTEIN 2"/>
    <property type="match status" value="1"/>
</dbReference>
<dbReference type="EMBL" id="DWZH01000093">
    <property type="protein sequence ID" value="HJB11258.1"/>
    <property type="molecule type" value="Genomic_DNA"/>
</dbReference>
<keyword evidence="5 6" id="KW-0472">Membrane</keyword>
<feature type="transmembrane region" description="Helical" evidence="6">
    <location>
        <begin position="53"/>
        <end position="72"/>
    </location>
</feature>
<dbReference type="InterPro" id="IPR004477">
    <property type="entry name" value="ComEC_N"/>
</dbReference>
<feature type="transmembrane region" description="Helical" evidence="6">
    <location>
        <begin position="343"/>
        <end position="367"/>
    </location>
</feature>
<dbReference type="SUPFAM" id="SSF56281">
    <property type="entry name" value="Metallo-hydrolase/oxidoreductase"/>
    <property type="match status" value="1"/>
</dbReference>
<evidence type="ECO:0000256" key="4">
    <source>
        <dbReference type="ARBA" id="ARBA00022989"/>
    </source>
</evidence>
<evidence type="ECO:0000256" key="6">
    <source>
        <dbReference type="SAM" id="Phobius"/>
    </source>
</evidence>
<evidence type="ECO:0000313" key="9">
    <source>
        <dbReference type="Proteomes" id="UP000823823"/>
    </source>
</evidence>
<organism evidence="8 9">
    <name type="scientific">Candidatus Brachybacterium merdavium</name>
    <dbReference type="NCBI Taxonomy" id="2838513"/>
    <lineage>
        <taxon>Bacteria</taxon>
        <taxon>Bacillati</taxon>
        <taxon>Actinomycetota</taxon>
        <taxon>Actinomycetes</taxon>
        <taxon>Micrococcales</taxon>
        <taxon>Dermabacteraceae</taxon>
        <taxon>Brachybacterium</taxon>
    </lineage>
</organism>
<dbReference type="SMART" id="SM00849">
    <property type="entry name" value="Lactamase_B"/>
    <property type="match status" value="1"/>
</dbReference>
<dbReference type="Pfam" id="PF03772">
    <property type="entry name" value="Competence"/>
    <property type="match status" value="1"/>
</dbReference>
<evidence type="ECO:0000256" key="5">
    <source>
        <dbReference type="ARBA" id="ARBA00023136"/>
    </source>
</evidence>
<reference evidence="8" key="1">
    <citation type="journal article" date="2021" name="PeerJ">
        <title>Extensive microbial diversity within the chicken gut microbiome revealed by metagenomics and culture.</title>
        <authorList>
            <person name="Gilroy R."/>
            <person name="Ravi A."/>
            <person name="Getino M."/>
            <person name="Pursley I."/>
            <person name="Horton D.L."/>
            <person name="Alikhan N.F."/>
            <person name="Baker D."/>
            <person name="Gharbi K."/>
            <person name="Hall N."/>
            <person name="Watson M."/>
            <person name="Adriaenssens E.M."/>
            <person name="Foster-Nyarko E."/>
            <person name="Jarju S."/>
            <person name="Secka A."/>
            <person name="Antonio M."/>
            <person name="Oren A."/>
            <person name="Chaudhuri R.R."/>
            <person name="La Ragione R."/>
            <person name="Hildebrand F."/>
            <person name="Pallen M.J."/>
        </authorList>
    </citation>
    <scope>NUCLEOTIDE SEQUENCE</scope>
    <source>
        <strain evidence="8">ChiHjej13B12-24818</strain>
    </source>
</reference>
<gene>
    <name evidence="8" type="ORF">H9786_12150</name>
</gene>
<dbReference type="NCBIfam" id="TIGR00360">
    <property type="entry name" value="ComEC_N-term"/>
    <property type="match status" value="1"/>
</dbReference>
<feature type="transmembrane region" description="Helical" evidence="6">
    <location>
        <begin position="317"/>
        <end position="337"/>
    </location>
</feature>
<dbReference type="Pfam" id="PF00753">
    <property type="entry name" value="Lactamase_B"/>
    <property type="match status" value="1"/>
</dbReference>
<feature type="transmembrane region" description="Helical" evidence="6">
    <location>
        <begin position="379"/>
        <end position="401"/>
    </location>
</feature>
<feature type="transmembrane region" description="Helical" evidence="6">
    <location>
        <begin position="251"/>
        <end position="273"/>
    </location>
</feature>
<evidence type="ECO:0000256" key="3">
    <source>
        <dbReference type="ARBA" id="ARBA00022692"/>
    </source>
</evidence>
<dbReference type="InterPro" id="IPR052159">
    <property type="entry name" value="Competence_DNA_uptake"/>
</dbReference>
<evidence type="ECO:0000259" key="7">
    <source>
        <dbReference type="SMART" id="SM00849"/>
    </source>
</evidence>
<dbReference type="Gene3D" id="3.60.15.10">
    <property type="entry name" value="Ribonuclease Z/Hydroxyacylglutathione hydrolase-like"/>
    <property type="match status" value="1"/>
</dbReference>
<keyword evidence="4 6" id="KW-1133">Transmembrane helix</keyword>
<dbReference type="Proteomes" id="UP000823823">
    <property type="component" value="Unassembled WGS sequence"/>
</dbReference>
<proteinExistence type="predicted"/>
<reference evidence="8" key="2">
    <citation type="submission" date="2021-04" db="EMBL/GenBank/DDBJ databases">
        <authorList>
            <person name="Gilroy R."/>
        </authorList>
    </citation>
    <scope>NUCLEOTIDE SEQUENCE</scope>
    <source>
        <strain evidence="8">ChiHjej13B12-24818</strain>
    </source>
</reference>
<feature type="transmembrane region" description="Helical" evidence="6">
    <location>
        <begin position="440"/>
        <end position="458"/>
    </location>
</feature>
<keyword evidence="2" id="KW-1003">Cell membrane</keyword>
<dbReference type="PANTHER" id="PTHR30619">
    <property type="entry name" value="DNA INTERNALIZATION/COMPETENCE PROTEIN COMEC/REC2"/>
    <property type="match status" value="1"/>
</dbReference>
<evidence type="ECO:0000313" key="8">
    <source>
        <dbReference type="EMBL" id="HJB11258.1"/>
    </source>
</evidence>
<dbReference type="GO" id="GO:0005886">
    <property type="term" value="C:plasma membrane"/>
    <property type="evidence" value="ECO:0007669"/>
    <property type="project" value="UniProtKB-SubCell"/>
</dbReference>
<keyword evidence="3 6" id="KW-0812">Transmembrane</keyword>
<feature type="transmembrane region" description="Helical" evidence="6">
    <location>
        <begin position="279"/>
        <end position="296"/>
    </location>
</feature>
<evidence type="ECO:0000256" key="2">
    <source>
        <dbReference type="ARBA" id="ARBA00022475"/>
    </source>
</evidence>
<protein>
    <submittedName>
        <fullName evidence="8">ComEC/Rec2 family competence protein</fullName>
    </submittedName>
</protein>
<dbReference type="InterPro" id="IPR001279">
    <property type="entry name" value="Metallo-B-lactamas"/>
</dbReference>
<sequence length="784" mass="79996">MRRSDLQLLPAATVVWALAVLGITVGAAAGIAGAAVIVSLALAAVMLLGGTRTAHAVFAHLGVMALAGALLFPALQRHTAATEVLEDAAAEALTVEMVVVTAGEPAPPDRGPPWSRSGLQTMARTVRGHALLGKDEAHLPASLPLLLRAQGEGAEGLSQARPGDRVHVRGTLREGGGLLVLSASGATALQRDGAAGIADDLRHALRMQAREATAHLPDDEAALVRGMTSGDTAGMGEETEEIMRRAGISHLVAVSGANIALVLGAVIAPLLLVGVRRRPRIALAAAAVAGYVWLVGEEPSVQRAATMVAPLLAARFVGVRASPVAALALTVALWSVIDPVTASSVGFMLSALATASILIAAPPLATAITELSRGRIGHAAALVLAVPAVAQLVCTPILILLTPEISIWAVPVNITVGPIVGPTTVIGLLAMIVGSVVPPLSQALNTLAGGGAHLVLLISRTADALPGSRIAVPEGATGVLLAIAVLLAGAITLAARRIRLVRWVAAAALVVALAPGTGRLTPFGSGPQWLVAVCAIGQGDAVLLRGSAGSEPTVLIDTGPDPAALTDCLNRLQVTRIDLLVLSHPHQDHIGGNTALTGPRAPAEQWNCPIPEARAATVGAVPAETVTTGWTWESRGLELEVLWPPSAEAAQSAAAREHGSGDDTANDCSVTLAATWPDGTRLVSLGDLEPVGQQELLALDPGAADIVKVAHHGSRFQHEPLYQHLGASVALVPAGRDNPFGHPTDELLEMLDDHGTTAVRTDVHGTVILPAEDPSVPRSVGPAR</sequence>
<feature type="transmembrane region" description="Helical" evidence="6">
    <location>
        <begin position="470"/>
        <end position="493"/>
    </location>
</feature>
<name>A0A9D2RPU2_9MICO</name>
<feature type="transmembrane region" description="Helical" evidence="6">
    <location>
        <begin position="407"/>
        <end position="433"/>
    </location>
</feature>
<comment type="caution">
    <text evidence="8">The sequence shown here is derived from an EMBL/GenBank/DDBJ whole genome shotgun (WGS) entry which is preliminary data.</text>
</comment>
<feature type="domain" description="Metallo-beta-lactamase" evidence="7">
    <location>
        <begin position="538"/>
        <end position="711"/>
    </location>
</feature>
<evidence type="ECO:0000256" key="1">
    <source>
        <dbReference type="ARBA" id="ARBA00004651"/>
    </source>
</evidence>
<dbReference type="AlphaFoldDB" id="A0A9D2RPU2"/>
<accession>A0A9D2RPU2</accession>
<feature type="transmembrane region" description="Helical" evidence="6">
    <location>
        <begin position="500"/>
        <end position="518"/>
    </location>
</feature>
<comment type="subcellular location">
    <subcellularLocation>
        <location evidence="1">Cell membrane</location>
        <topology evidence="1">Multi-pass membrane protein</topology>
    </subcellularLocation>
</comment>